<gene>
    <name evidence="1" type="ORF">DKZ23_00005</name>
</gene>
<organism evidence="1 2">
    <name type="scientific">Limosilactobacillus reuteri</name>
    <name type="common">Lactobacillus reuteri</name>
    <dbReference type="NCBI Taxonomy" id="1598"/>
    <lineage>
        <taxon>Bacteria</taxon>
        <taxon>Bacillati</taxon>
        <taxon>Bacillota</taxon>
        <taxon>Bacilli</taxon>
        <taxon>Lactobacillales</taxon>
        <taxon>Lactobacillaceae</taxon>
        <taxon>Limosilactobacillus</taxon>
    </lineage>
</organism>
<reference evidence="1 2" key="1">
    <citation type="journal article" date="2018" name="Front. Microbiol.">
        <title>Comparative Genomics of the Herbivore Gut Symbiont Lactobacillus reuteri Reveals Genetic Diversity and Lifestyle Adaptation.</title>
        <authorList>
            <person name="Zhao J."/>
        </authorList>
    </citation>
    <scope>NUCLEOTIDE SEQUENCE [LARGE SCALE GENOMIC DNA]</scope>
    <source>
        <strain evidence="1 2">LR12</strain>
    </source>
</reference>
<dbReference type="EMBL" id="QGHS01000001">
    <property type="protein sequence ID" value="PWT49636.1"/>
    <property type="molecule type" value="Genomic_DNA"/>
</dbReference>
<dbReference type="RefSeq" id="WP_134906515.1">
    <property type="nucleotide sequence ID" value="NZ_JAJAOX010000001.1"/>
</dbReference>
<comment type="caution">
    <text evidence="1">The sequence shown here is derived from an EMBL/GenBank/DDBJ whole genome shotgun (WGS) entry which is preliminary data.</text>
</comment>
<dbReference type="AlphaFoldDB" id="A0A317GLT4"/>
<evidence type="ECO:0000313" key="1">
    <source>
        <dbReference type="EMBL" id="PWT49636.1"/>
    </source>
</evidence>
<proteinExistence type="predicted"/>
<protein>
    <submittedName>
        <fullName evidence="1">Uncharacterized protein</fullName>
    </submittedName>
</protein>
<evidence type="ECO:0000313" key="2">
    <source>
        <dbReference type="Proteomes" id="UP000245866"/>
    </source>
</evidence>
<dbReference type="Proteomes" id="UP000245866">
    <property type="component" value="Unassembled WGS sequence"/>
</dbReference>
<sequence length="351" mass="38006">MTVYLRWMDTDGTVSPVYVAKTHPLTAATNGNYAFDLRSGFDDADGVHHVFKAIAGQFYQLMVLPTTLENGNQLVPLQNMGGFEPNAWTAVIPLDGTTNNLGQIALANTNVHWTAVSMVEIPATDNGANYMTAPKDQWKSYGTANADITDSNAGFLKFSGKVWNESSAGDRFNSVSGPNYNSNTLLGKSDTLAVGYTVVGTILAKAGADAYDAATKGLSGQELIDAIKTLMTEHPEYIAETAYTTTDSKGEYTLRFSKDAVTDNAFDYTQRMRMYEFVLDPNGNPVTAYSPWTVPVFRAPNQANTTELSPTPSPLPNGLADGYYNVDFALVPSDMILLDVTNYNTSDKPAT</sequence>
<name>A0A317GLT4_LIMRT</name>
<accession>A0A317GLT4</accession>